<dbReference type="OrthoDB" id="4834at2759"/>
<evidence type="ECO:0000256" key="1">
    <source>
        <dbReference type="ARBA" id="ARBA00004478"/>
    </source>
</evidence>
<dbReference type="SUPFAM" id="SSF51735">
    <property type="entry name" value="NAD(P)-binding Rossmann-fold domains"/>
    <property type="match status" value="1"/>
</dbReference>
<evidence type="ECO:0000256" key="7">
    <source>
        <dbReference type="ARBA" id="ARBA00022692"/>
    </source>
</evidence>
<evidence type="ECO:0000256" key="5">
    <source>
        <dbReference type="ARBA" id="ARBA00022538"/>
    </source>
</evidence>
<dbReference type="GO" id="GO:0010109">
    <property type="term" value="P:regulation of photosynthesis"/>
    <property type="evidence" value="ECO:0007669"/>
    <property type="project" value="UniProtKB-ARBA"/>
</dbReference>
<dbReference type="GO" id="GO:1900140">
    <property type="term" value="P:regulation of seedling development"/>
    <property type="evidence" value="ECO:0007669"/>
    <property type="project" value="UniProtKB-ARBA"/>
</dbReference>
<evidence type="ECO:0000256" key="15">
    <source>
        <dbReference type="ARBA" id="ARBA00023136"/>
    </source>
</evidence>
<dbReference type="GO" id="GO:0009706">
    <property type="term" value="C:chloroplast inner membrane"/>
    <property type="evidence" value="ECO:0007669"/>
    <property type="project" value="UniProtKB-SubCell"/>
</dbReference>
<dbReference type="InterPro" id="IPR003148">
    <property type="entry name" value="RCK_N"/>
</dbReference>
<evidence type="ECO:0000256" key="6">
    <source>
        <dbReference type="ARBA" id="ARBA00022640"/>
    </source>
</evidence>
<dbReference type="InterPro" id="IPR038770">
    <property type="entry name" value="Na+/solute_symporter_sf"/>
</dbReference>
<feature type="coiled-coil region" evidence="18">
    <location>
        <begin position="17"/>
        <end position="163"/>
    </location>
</feature>
<dbReference type="GO" id="GO:0140899">
    <property type="term" value="P:plastid gene expression"/>
    <property type="evidence" value="ECO:0007669"/>
    <property type="project" value="UniProtKB-ARBA"/>
</dbReference>
<proteinExistence type="inferred from homology"/>
<keyword evidence="15 20" id="KW-0472">Membrane</keyword>
<gene>
    <name evidence="22" type="ORF">GPECTOR_6g891</name>
</gene>
<feature type="transmembrane region" description="Helical" evidence="20">
    <location>
        <begin position="299"/>
        <end position="319"/>
    </location>
</feature>
<comment type="similarity">
    <text evidence="17">Belongs to the monovalent cation:proton antiporter 2 (CPA2) transporter (TC 2.A.37) family. KEA (TC 2.A.37.1) subfamily.</text>
</comment>
<feature type="transmembrane region" description="Helical" evidence="20">
    <location>
        <begin position="542"/>
        <end position="561"/>
    </location>
</feature>
<organism evidence="22 23">
    <name type="scientific">Gonium pectorale</name>
    <name type="common">Green alga</name>
    <dbReference type="NCBI Taxonomy" id="33097"/>
    <lineage>
        <taxon>Eukaryota</taxon>
        <taxon>Viridiplantae</taxon>
        <taxon>Chlorophyta</taxon>
        <taxon>core chlorophytes</taxon>
        <taxon>Chlorophyceae</taxon>
        <taxon>CS clade</taxon>
        <taxon>Chlamydomonadales</taxon>
        <taxon>Volvocaceae</taxon>
        <taxon>Gonium</taxon>
    </lineage>
</organism>
<accession>A0A150GW80</accession>
<keyword evidence="6" id="KW-0934">Plastid</keyword>
<feature type="compositionally biased region" description="Gly residues" evidence="19">
    <location>
        <begin position="863"/>
        <end position="877"/>
    </location>
</feature>
<dbReference type="InterPro" id="IPR006153">
    <property type="entry name" value="Cation/H_exchanger_TM"/>
</dbReference>
<dbReference type="GO" id="GO:0019722">
    <property type="term" value="P:calcium-mediated signaling"/>
    <property type="evidence" value="ECO:0007669"/>
    <property type="project" value="UniProtKB-ARBA"/>
</dbReference>
<dbReference type="Pfam" id="PF02254">
    <property type="entry name" value="TrkA_N"/>
    <property type="match status" value="1"/>
</dbReference>
<dbReference type="GO" id="GO:0009725">
    <property type="term" value="P:response to hormone"/>
    <property type="evidence" value="ECO:0007669"/>
    <property type="project" value="UniProtKB-ARBA"/>
</dbReference>
<comment type="catalytic activity">
    <reaction evidence="16">
        <text>K(+)(in) + H(+)(out) = K(+)(out) + H(+)(in)</text>
        <dbReference type="Rhea" id="RHEA:29467"/>
        <dbReference type="ChEBI" id="CHEBI:15378"/>
        <dbReference type="ChEBI" id="CHEBI:29103"/>
    </reaction>
</comment>
<comment type="caution">
    <text evidence="22">The sequence shown here is derived from an EMBL/GenBank/DDBJ whole genome shotgun (WGS) entry which is preliminary data.</text>
</comment>
<evidence type="ECO:0000256" key="20">
    <source>
        <dbReference type="SAM" id="Phobius"/>
    </source>
</evidence>
<keyword evidence="11 20" id="KW-1133">Transmembrane helix</keyword>
<feature type="domain" description="RCK N-terminal" evidence="21">
    <location>
        <begin position="681"/>
        <end position="798"/>
    </location>
</feature>
<feature type="transmembrane region" description="Helical" evidence="20">
    <location>
        <begin position="418"/>
        <end position="441"/>
    </location>
</feature>
<keyword evidence="14" id="KW-0406">Ion transport</keyword>
<evidence type="ECO:0000313" key="23">
    <source>
        <dbReference type="Proteomes" id="UP000075714"/>
    </source>
</evidence>
<feature type="transmembrane region" description="Helical" evidence="20">
    <location>
        <begin position="356"/>
        <end position="379"/>
    </location>
</feature>
<dbReference type="Gene3D" id="1.20.1530.20">
    <property type="match status" value="1"/>
</dbReference>
<keyword evidence="8" id="KW-1001">Plastid inner membrane</keyword>
<keyword evidence="10" id="KW-0630">Potassium</keyword>
<evidence type="ECO:0000313" key="22">
    <source>
        <dbReference type="EMBL" id="KXZ53972.1"/>
    </source>
</evidence>
<evidence type="ECO:0000256" key="18">
    <source>
        <dbReference type="SAM" id="Coils"/>
    </source>
</evidence>
<evidence type="ECO:0000256" key="17">
    <source>
        <dbReference type="ARBA" id="ARBA00061484"/>
    </source>
</evidence>
<dbReference type="PROSITE" id="PS51201">
    <property type="entry name" value="RCK_N"/>
    <property type="match status" value="1"/>
</dbReference>
<protein>
    <recommendedName>
        <fullName evidence="21">RCK N-terminal domain-containing protein</fullName>
    </recommendedName>
</protein>
<comment type="subcellular location">
    <subcellularLocation>
        <location evidence="1">Plastid</location>
        <location evidence="1">Chloroplast inner membrane</location>
        <topology evidence="1">Multi-pass membrane protein</topology>
    </subcellularLocation>
</comment>
<dbReference type="NCBIfam" id="TIGR00932">
    <property type="entry name" value="2a37"/>
    <property type="match status" value="1"/>
</dbReference>
<feature type="region of interest" description="Disordered" evidence="19">
    <location>
        <begin position="851"/>
        <end position="888"/>
    </location>
</feature>
<evidence type="ECO:0000256" key="8">
    <source>
        <dbReference type="ARBA" id="ARBA00022780"/>
    </source>
</evidence>
<dbReference type="Proteomes" id="UP000075714">
    <property type="component" value="Unassembled WGS sequence"/>
</dbReference>
<dbReference type="GO" id="GO:0009744">
    <property type="term" value="P:response to sucrose"/>
    <property type="evidence" value="ECO:0007669"/>
    <property type="project" value="UniProtKB-ARBA"/>
</dbReference>
<dbReference type="GO" id="GO:0015386">
    <property type="term" value="F:potassium:proton antiporter activity"/>
    <property type="evidence" value="ECO:0007669"/>
    <property type="project" value="TreeGrafter"/>
</dbReference>
<keyword evidence="3" id="KW-0050">Antiport</keyword>
<feature type="transmembrane region" description="Helical" evidence="20">
    <location>
        <begin position="385"/>
        <end position="406"/>
    </location>
</feature>
<evidence type="ECO:0000256" key="11">
    <source>
        <dbReference type="ARBA" id="ARBA00022989"/>
    </source>
</evidence>
<dbReference type="PANTHER" id="PTHR46157:SF2">
    <property type="entry name" value="K(+) EFFLUX ANTIPORTER 1, CHLOROPLASTIC-RELATED"/>
    <property type="match status" value="1"/>
</dbReference>
<dbReference type="PANTHER" id="PTHR46157">
    <property type="entry name" value="K(+) EFFLUX ANTIPORTER 3, CHLOROPLASTIC"/>
    <property type="match status" value="1"/>
</dbReference>
<dbReference type="GO" id="GO:0080022">
    <property type="term" value="P:primary root development"/>
    <property type="evidence" value="ECO:0007669"/>
    <property type="project" value="UniProtKB-ARBA"/>
</dbReference>
<feature type="transmembrane region" description="Helical" evidence="20">
    <location>
        <begin position="601"/>
        <end position="621"/>
    </location>
</feature>
<keyword evidence="2" id="KW-0813">Transport</keyword>
<evidence type="ECO:0000256" key="14">
    <source>
        <dbReference type="ARBA" id="ARBA00023065"/>
    </source>
</evidence>
<dbReference type="FunFam" id="3.40.50.720:FF:000134">
    <property type="entry name" value="K(+) efflux antiporter 2 chloroplastic"/>
    <property type="match status" value="1"/>
</dbReference>
<evidence type="ECO:0000256" key="13">
    <source>
        <dbReference type="ARBA" id="ARBA00023054"/>
    </source>
</evidence>
<keyword evidence="4" id="KW-0150">Chloroplast</keyword>
<keyword evidence="9" id="KW-0809">Transit peptide</keyword>
<keyword evidence="7 20" id="KW-0812">Transmembrane</keyword>
<evidence type="ECO:0000256" key="9">
    <source>
        <dbReference type="ARBA" id="ARBA00022946"/>
    </source>
</evidence>
<keyword evidence="13 18" id="KW-0175">Coiled coil</keyword>
<evidence type="ECO:0000256" key="4">
    <source>
        <dbReference type="ARBA" id="ARBA00022528"/>
    </source>
</evidence>
<evidence type="ECO:0000256" key="12">
    <source>
        <dbReference type="ARBA" id="ARBA00022990"/>
    </source>
</evidence>
<reference evidence="23" key="1">
    <citation type="journal article" date="2016" name="Nat. Commun.">
        <title>The Gonium pectorale genome demonstrates co-option of cell cycle regulation during the evolution of multicellularity.</title>
        <authorList>
            <person name="Hanschen E.R."/>
            <person name="Marriage T.N."/>
            <person name="Ferris P.J."/>
            <person name="Hamaji T."/>
            <person name="Toyoda A."/>
            <person name="Fujiyama A."/>
            <person name="Neme R."/>
            <person name="Noguchi H."/>
            <person name="Minakuchi Y."/>
            <person name="Suzuki M."/>
            <person name="Kawai-Toyooka H."/>
            <person name="Smith D.R."/>
            <person name="Sparks H."/>
            <person name="Anderson J."/>
            <person name="Bakaric R."/>
            <person name="Luria V."/>
            <person name="Karger A."/>
            <person name="Kirschner M.W."/>
            <person name="Durand P.M."/>
            <person name="Michod R.E."/>
            <person name="Nozaki H."/>
            <person name="Olson B.J."/>
        </authorList>
    </citation>
    <scope>NUCLEOTIDE SEQUENCE [LARGE SCALE GENOMIC DNA]</scope>
    <source>
        <strain evidence="23">NIES-2863</strain>
    </source>
</reference>
<keyword evidence="12" id="KW-0007">Acetylation</keyword>
<dbReference type="GO" id="GO:2000070">
    <property type="term" value="P:regulation of response to water deprivation"/>
    <property type="evidence" value="ECO:0007669"/>
    <property type="project" value="UniProtKB-ARBA"/>
</dbReference>
<evidence type="ECO:0000259" key="21">
    <source>
        <dbReference type="PROSITE" id="PS51201"/>
    </source>
</evidence>
<dbReference type="FunFam" id="1.20.1530.20:FF:000007">
    <property type="entry name" value="K(+) efflux antiporter 2 chloroplastic"/>
    <property type="match status" value="1"/>
</dbReference>
<dbReference type="InterPro" id="IPR036291">
    <property type="entry name" value="NAD(P)-bd_dom_sf"/>
</dbReference>
<keyword evidence="5" id="KW-0633">Potassium transport</keyword>
<dbReference type="AlphaFoldDB" id="A0A150GW80"/>
<evidence type="ECO:0000256" key="16">
    <source>
        <dbReference type="ARBA" id="ARBA00047912"/>
    </source>
</evidence>
<feature type="transmembrane region" description="Helical" evidence="20">
    <location>
        <begin position="212"/>
        <end position="238"/>
    </location>
</feature>
<feature type="transmembrane region" description="Helical" evidence="20">
    <location>
        <begin position="573"/>
        <end position="595"/>
    </location>
</feature>
<dbReference type="Pfam" id="PF00999">
    <property type="entry name" value="Na_H_Exchanger"/>
    <property type="match status" value="1"/>
</dbReference>
<evidence type="ECO:0000256" key="2">
    <source>
        <dbReference type="ARBA" id="ARBA00022448"/>
    </source>
</evidence>
<dbReference type="GO" id="GO:0033993">
    <property type="term" value="P:response to lipid"/>
    <property type="evidence" value="ECO:0007669"/>
    <property type="project" value="UniProtKB-ARBA"/>
</dbReference>
<feature type="transmembrane region" description="Helical" evidence="20">
    <location>
        <begin position="633"/>
        <end position="652"/>
    </location>
</feature>
<evidence type="ECO:0000256" key="19">
    <source>
        <dbReference type="SAM" id="MobiDB-lite"/>
    </source>
</evidence>
<feature type="transmembrane region" description="Helical" evidence="20">
    <location>
        <begin position="501"/>
        <end position="530"/>
    </location>
</feature>
<name>A0A150GW80_GONPE</name>
<evidence type="ECO:0000256" key="10">
    <source>
        <dbReference type="ARBA" id="ARBA00022958"/>
    </source>
</evidence>
<evidence type="ECO:0000256" key="3">
    <source>
        <dbReference type="ARBA" id="ARBA00022449"/>
    </source>
</evidence>
<dbReference type="GO" id="GO:0042794">
    <property type="term" value="P:plastid rRNA transcription"/>
    <property type="evidence" value="ECO:0007669"/>
    <property type="project" value="UniProtKB-ARBA"/>
</dbReference>
<dbReference type="EMBL" id="LSYV01000007">
    <property type="protein sequence ID" value="KXZ53972.1"/>
    <property type="molecule type" value="Genomic_DNA"/>
</dbReference>
<feature type="transmembrane region" description="Helical" evidence="20">
    <location>
        <begin position="273"/>
        <end position="292"/>
    </location>
</feature>
<feature type="transmembrane region" description="Helical" evidence="20">
    <location>
        <begin position="461"/>
        <end position="480"/>
    </location>
</feature>
<dbReference type="GO" id="GO:0006885">
    <property type="term" value="P:regulation of pH"/>
    <property type="evidence" value="ECO:0007669"/>
    <property type="project" value="UniProtKB-ARBA"/>
</dbReference>
<dbReference type="InterPro" id="IPR004771">
    <property type="entry name" value="K/H_exchanger"/>
</dbReference>
<sequence length="888" mass="91867">MDITEKLGNTNPLIQALNSSKSALSEAQRVREALEAEAQEVAQLAVEATEAKSSAKAQVFATVAQIEEATRQQQVLLDKVTALRERRDALLAEKPAPPVEGQAPTPEAEAHGANLTALESELAAAEAAVDGASSSMMSLRATMEELYAKAVMAEAAAAKAEEVAAAAMKAAEAAVKDEMQAAAVVKETQTALEKTLVALKDLGEKTGLSEAAAASAVAAVALPIGAMALGAAAGFYFLNHTDPGRAVMAAAGSVMSFIKEQLGHIHIHEAERGLLETICLLFTSIVCVPLVVKGVPGGNAVLGYLLGGAIVGPYALGLIADVNSIKHLAEIGVVLLLFNIGLELSLDRLQSMAKFVFGMGTAQVVFTLLGVAGVAMWAAGLPGPGAIILGGSLAMSSTAVAIQVLEERGEMGSRHGRAIFSVLLLQDLAVVVLLMLIPLLAPSPDGSSGGFARIAQALGLAAVKAVVAIVGIIAGGRILVRPLYKKISEFANAEIFAATTLLMVLGTSFLTQLAGLSLALGAFLAGLLIAETEYALQVESDIAPYKGLLMGLFFMSVGMEISMQLFLAKWKEVLAAITVLIVGKVAVMAAVGPLFGLPRLAAIRSGLLLAPGGEFAFVAFGEAVSRGVLPASVCNLLYVVVALSMALTPYLAELGSRLGAVLESSDLVAMQPKEDEMKELKDHVIIAGYGRVGQIIAQMLSEQLIPFVALDVSSARVAVGKKKDVPVYFGDAGSYSVMHLVGAERAACAIIALDTPGANYRAVYTMSKHFPHVKTYVRAHDITNAVNLERAGATAVVPETLEPSLQLAAAVLREMDFNADEVSSIVDDFRRKHLSELQLLSASSGTSLGYGFEQNKQKKEGGPQQGGAGAAGGGAEAGGAPVLTPAAA</sequence>
<keyword evidence="23" id="KW-1185">Reference proteome</keyword>
<dbReference type="Gene3D" id="3.40.50.720">
    <property type="entry name" value="NAD(P)-binding Rossmann-like Domain"/>
    <property type="match status" value="1"/>
</dbReference>
<dbReference type="GO" id="GO:1900069">
    <property type="term" value="P:regulation of cellular hyperosmotic salinity response"/>
    <property type="evidence" value="ECO:0007669"/>
    <property type="project" value="UniProtKB-ARBA"/>
</dbReference>